<evidence type="ECO:0000256" key="2">
    <source>
        <dbReference type="SAM" id="Phobius"/>
    </source>
</evidence>
<organism evidence="4">
    <name type="scientific">Adineta vaga</name>
    <name type="common">Rotifer</name>
    <name type="synonym">Callidina vaga</name>
    <dbReference type="NCBI Taxonomy" id="104782"/>
    <lineage>
        <taxon>Eukaryota</taxon>
        <taxon>Metazoa</taxon>
        <taxon>Spiralia</taxon>
        <taxon>Gnathifera</taxon>
        <taxon>Rotifera</taxon>
        <taxon>Eurotatoria</taxon>
        <taxon>Bdelloidea</taxon>
        <taxon>Adinetida</taxon>
        <taxon>Adinetidae</taxon>
        <taxon>Adineta</taxon>
    </lineage>
</organism>
<feature type="domain" description="Peptidase C1A papain C-terminal" evidence="3">
    <location>
        <begin position="86"/>
        <end position="303"/>
    </location>
</feature>
<dbReference type="Gene3D" id="3.90.70.10">
    <property type="entry name" value="Cysteine proteinases"/>
    <property type="match status" value="1"/>
</dbReference>
<dbReference type="Pfam" id="PF08246">
    <property type="entry name" value="Inhibitor_I29"/>
    <property type="match status" value="1"/>
</dbReference>
<name>B3G4C4_ADIVA</name>
<sequence length="333" mass="38505">MLFSIIFMNIENNKFKRDYNKQYKTIAEDNERQQIFINNVNQMYSYQQNHPNATFKMTTNHLMDRCLELIFHYKSHYRSSIDVKNFPESLDWRTKGMISPFFTDKVGLDITAVVSTELVETLYAIETRHLIKGSISQVYDCCPQPIGAFECIQNMSGICRDVDYSVPLGSCDLNRCKPLTTVSIFIIFPNYINIKSLFFSIYLNNTWIQESALWTEINVAGKGFQTYTAGIYDEPSCSESAVDYVVKINKYYELQIVGYGVERGKPYWICKNSLGQNWGEEGYFRIARDKNMCRIAELVVQVSEIEKSESVGLYNIVSIPFILVVTILSRIIN</sequence>
<feature type="transmembrane region" description="Helical" evidence="2">
    <location>
        <begin position="311"/>
        <end position="332"/>
    </location>
</feature>
<dbReference type="Pfam" id="PF00112">
    <property type="entry name" value="Peptidase_C1"/>
    <property type="match status" value="1"/>
</dbReference>
<evidence type="ECO:0000313" key="4">
    <source>
        <dbReference type="EMBL" id="ACD54672.1"/>
    </source>
</evidence>
<dbReference type="InterPro" id="IPR013201">
    <property type="entry name" value="Prot_inhib_I29"/>
</dbReference>
<dbReference type="InterPro" id="IPR013128">
    <property type="entry name" value="Peptidase_C1A"/>
</dbReference>
<reference evidence="4" key="1">
    <citation type="journal article" date="2008" name="Science">
        <title>Massive horizontal gene transfer in bdelloid rotifers.</title>
        <authorList>
            <person name="Gladyshev E.A."/>
            <person name="Meselson M.S."/>
            <person name="Arkhipova I.R."/>
        </authorList>
    </citation>
    <scope>NUCLEOTIDE SEQUENCE</scope>
</reference>
<protein>
    <submittedName>
        <fullName evidence="4">Cysteine protease</fullName>
    </submittedName>
</protein>
<keyword evidence="4" id="KW-0378">Hydrolase</keyword>
<dbReference type="GO" id="GO:0008234">
    <property type="term" value="F:cysteine-type peptidase activity"/>
    <property type="evidence" value="ECO:0007669"/>
    <property type="project" value="InterPro"/>
</dbReference>
<dbReference type="InterPro" id="IPR039417">
    <property type="entry name" value="Peptidase_C1A_papain-like"/>
</dbReference>
<dbReference type="InterPro" id="IPR038765">
    <property type="entry name" value="Papain-like_cys_pep_sf"/>
</dbReference>
<keyword evidence="2" id="KW-1133">Transmembrane helix</keyword>
<dbReference type="SMART" id="SM00645">
    <property type="entry name" value="Pept_C1"/>
    <property type="match status" value="1"/>
</dbReference>
<dbReference type="GO" id="GO:0006508">
    <property type="term" value="P:proteolysis"/>
    <property type="evidence" value="ECO:0007669"/>
    <property type="project" value="UniProtKB-KW"/>
</dbReference>
<keyword evidence="2" id="KW-0812">Transmembrane</keyword>
<dbReference type="AlphaFoldDB" id="B3G4C4"/>
<accession>B3G4C4</accession>
<dbReference type="MEROPS" id="C01.154"/>
<evidence type="ECO:0000259" key="3">
    <source>
        <dbReference type="SMART" id="SM00645"/>
    </source>
</evidence>
<proteinExistence type="inferred from homology"/>
<dbReference type="PANTHER" id="PTHR12411">
    <property type="entry name" value="CYSTEINE PROTEASE FAMILY C1-RELATED"/>
    <property type="match status" value="1"/>
</dbReference>
<dbReference type="InterPro" id="IPR000668">
    <property type="entry name" value="Peptidase_C1A_C"/>
</dbReference>
<keyword evidence="2" id="KW-0472">Membrane</keyword>
<dbReference type="CDD" id="cd02248">
    <property type="entry name" value="Peptidase_C1A"/>
    <property type="match status" value="1"/>
</dbReference>
<keyword evidence="4" id="KW-0645">Protease</keyword>
<comment type="similarity">
    <text evidence="1">Belongs to the peptidase C1 family.</text>
</comment>
<dbReference type="EMBL" id="EU643477">
    <property type="protein sequence ID" value="ACD54672.1"/>
    <property type="molecule type" value="Genomic_DNA"/>
</dbReference>
<dbReference type="SUPFAM" id="SSF54001">
    <property type="entry name" value="Cysteine proteinases"/>
    <property type="match status" value="1"/>
</dbReference>
<evidence type="ECO:0000256" key="1">
    <source>
        <dbReference type="ARBA" id="ARBA00008455"/>
    </source>
</evidence>